<dbReference type="EMBL" id="GBXM01099442">
    <property type="protein sequence ID" value="JAH09135.1"/>
    <property type="molecule type" value="Transcribed_RNA"/>
</dbReference>
<proteinExistence type="predicted"/>
<organism evidence="1">
    <name type="scientific">Anguilla anguilla</name>
    <name type="common">European freshwater eel</name>
    <name type="synonym">Muraena anguilla</name>
    <dbReference type="NCBI Taxonomy" id="7936"/>
    <lineage>
        <taxon>Eukaryota</taxon>
        <taxon>Metazoa</taxon>
        <taxon>Chordata</taxon>
        <taxon>Craniata</taxon>
        <taxon>Vertebrata</taxon>
        <taxon>Euteleostomi</taxon>
        <taxon>Actinopterygii</taxon>
        <taxon>Neopterygii</taxon>
        <taxon>Teleostei</taxon>
        <taxon>Anguilliformes</taxon>
        <taxon>Anguillidae</taxon>
        <taxon>Anguilla</taxon>
    </lineage>
</organism>
<dbReference type="AlphaFoldDB" id="A0A0E9PYH2"/>
<sequence>MTLPMLGSTPMCAFLKKHD</sequence>
<accession>A0A0E9PYH2</accession>
<protein>
    <submittedName>
        <fullName evidence="1">Uncharacterized protein</fullName>
    </submittedName>
</protein>
<evidence type="ECO:0000313" key="1">
    <source>
        <dbReference type="EMBL" id="JAH09135.1"/>
    </source>
</evidence>
<reference evidence="1" key="2">
    <citation type="journal article" date="2015" name="Fish Shellfish Immunol.">
        <title>Early steps in the European eel (Anguilla anguilla)-Vibrio vulnificus interaction in the gills: Role of the RtxA13 toxin.</title>
        <authorList>
            <person name="Callol A."/>
            <person name="Pajuelo D."/>
            <person name="Ebbesson L."/>
            <person name="Teles M."/>
            <person name="MacKenzie S."/>
            <person name="Amaro C."/>
        </authorList>
    </citation>
    <scope>NUCLEOTIDE SEQUENCE</scope>
</reference>
<name>A0A0E9PYH2_ANGAN</name>
<reference evidence="1" key="1">
    <citation type="submission" date="2014-11" db="EMBL/GenBank/DDBJ databases">
        <authorList>
            <person name="Amaro Gonzalez C."/>
        </authorList>
    </citation>
    <scope>NUCLEOTIDE SEQUENCE</scope>
</reference>